<dbReference type="AlphaFoldDB" id="A0A248VYA5"/>
<keyword evidence="1" id="KW-0614">Plasmid</keyword>
<dbReference type="EMBL" id="CP022992">
    <property type="protein sequence ID" value="ASW03863.1"/>
    <property type="molecule type" value="Genomic_DNA"/>
</dbReference>
<proteinExistence type="predicted"/>
<geneLocation type="plasmid" evidence="1 2">
    <name>pBN2</name>
</geneLocation>
<dbReference type="RefSeq" id="WP_095423626.1">
    <property type="nucleotide sequence ID" value="NZ_CP022992.1"/>
</dbReference>
<dbReference type="Proteomes" id="UP000215158">
    <property type="component" value="Plasmid pBN2"/>
</dbReference>
<evidence type="ECO:0000313" key="2">
    <source>
        <dbReference type="Proteomes" id="UP000215158"/>
    </source>
</evidence>
<accession>A0A248VYA5</accession>
<keyword evidence="2" id="KW-1185">Reference proteome</keyword>
<sequence length="124" mass="13295">MNMEVQSEVLIEAGPDNNPVPSSEAKRFVEDIRKAIEISLPVGPRKVSLMPYRYGSGELLGFDWSDGENNVFAVTFHISEAPSLPSAEHIGAVSVDVGVTDMTDALLLARLIVQAVNGNTGVDL</sequence>
<dbReference type="KEGG" id="parb:CJU94_37470"/>
<name>A0A248VYA5_9BURK</name>
<reference evidence="1 2" key="1">
    <citation type="submission" date="2017-08" db="EMBL/GenBank/DDBJ databases">
        <title>Identification and genetic characteristics of simultaneous BTEX- and naphthalene-degrading Paraburkholderia sp. BN5 isolated from petroleum-contaminated soil.</title>
        <authorList>
            <person name="Lee Y."/>
            <person name="Jeon C.O."/>
        </authorList>
    </citation>
    <scope>NUCLEOTIDE SEQUENCE [LARGE SCALE GENOMIC DNA]</scope>
    <source>
        <strain evidence="1 2">BN5</strain>
        <plasmid evidence="1 2">pBN2</plasmid>
    </source>
</reference>
<organism evidence="1 2">
    <name type="scientific">Paraburkholderia aromaticivorans</name>
    <dbReference type="NCBI Taxonomy" id="2026199"/>
    <lineage>
        <taxon>Bacteria</taxon>
        <taxon>Pseudomonadati</taxon>
        <taxon>Pseudomonadota</taxon>
        <taxon>Betaproteobacteria</taxon>
        <taxon>Burkholderiales</taxon>
        <taxon>Burkholderiaceae</taxon>
        <taxon>Paraburkholderia</taxon>
    </lineage>
</organism>
<dbReference type="OrthoDB" id="9138850at2"/>
<gene>
    <name evidence="1" type="ORF">CJU94_37470</name>
</gene>
<protein>
    <submittedName>
        <fullName evidence="1">Uncharacterized protein</fullName>
    </submittedName>
</protein>
<evidence type="ECO:0000313" key="1">
    <source>
        <dbReference type="EMBL" id="ASW03863.1"/>
    </source>
</evidence>